<evidence type="ECO:0000313" key="2">
    <source>
        <dbReference type="Proteomes" id="UP000183832"/>
    </source>
</evidence>
<keyword evidence="2" id="KW-1185">Reference proteome</keyword>
<proteinExistence type="predicted"/>
<dbReference type="AlphaFoldDB" id="A0A1J1IQM0"/>
<dbReference type="Proteomes" id="UP000183832">
    <property type="component" value="Unassembled WGS sequence"/>
</dbReference>
<accession>A0A1J1IQM0</accession>
<name>A0A1J1IQM0_9DIPT</name>
<organism evidence="1 2">
    <name type="scientific">Clunio marinus</name>
    <dbReference type="NCBI Taxonomy" id="568069"/>
    <lineage>
        <taxon>Eukaryota</taxon>
        <taxon>Metazoa</taxon>
        <taxon>Ecdysozoa</taxon>
        <taxon>Arthropoda</taxon>
        <taxon>Hexapoda</taxon>
        <taxon>Insecta</taxon>
        <taxon>Pterygota</taxon>
        <taxon>Neoptera</taxon>
        <taxon>Endopterygota</taxon>
        <taxon>Diptera</taxon>
        <taxon>Nematocera</taxon>
        <taxon>Chironomoidea</taxon>
        <taxon>Chironomidae</taxon>
        <taxon>Clunio</taxon>
    </lineage>
</organism>
<gene>
    <name evidence="1" type="ORF">CLUMA_CG015668</name>
</gene>
<protein>
    <submittedName>
        <fullName evidence="1">CLUMA_CG015668, isoform A</fullName>
    </submittedName>
</protein>
<evidence type="ECO:0000313" key="1">
    <source>
        <dbReference type="EMBL" id="CRL02440.1"/>
    </source>
</evidence>
<dbReference type="EMBL" id="CVRI01000057">
    <property type="protein sequence ID" value="CRL02440.1"/>
    <property type="molecule type" value="Genomic_DNA"/>
</dbReference>
<sequence>MHLLQGIKIRISTIKPHKARGKIGADNSCIIKKFVMDSRRHKPVQETEEREMMIPQLRLVSKRNRHFTLKCKN</sequence>
<reference evidence="1 2" key="1">
    <citation type="submission" date="2015-04" db="EMBL/GenBank/DDBJ databases">
        <authorList>
            <person name="Syromyatnikov M.Y."/>
            <person name="Popov V.N."/>
        </authorList>
    </citation>
    <scope>NUCLEOTIDE SEQUENCE [LARGE SCALE GENOMIC DNA]</scope>
</reference>